<dbReference type="Gene3D" id="2.10.110.10">
    <property type="entry name" value="Cysteine Rich Protein"/>
    <property type="match status" value="3"/>
</dbReference>
<dbReference type="SUPFAM" id="SSF57716">
    <property type="entry name" value="Glucocorticoid receptor-like (DNA-binding domain)"/>
    <property type="match status" value="2"/>
</dbReference>
<dbReference type="AlphaFoldDB" id="A0A9Q0MUQ3"/>
<dbReference type="Pfam" id="PF06297">
    <property type="entry name" value="PET"/>
    <property type="match status" value="1"/>
</dbReference>
<keyword evidence="1 5" id="KW-0479">Metal-binding</keyword>
<dbReference type="Pfam" id="PF00412">
    <property type="entry name" value="LIM"/>
    <property type="match status" value="2"/>
</dbReference>
<dbReference type="PANTHER" id="PTHR24211:SF22">
    <property type="entry name" value="TESTIN"/>
    <property type="match status" value="1"/>
</dbReference>
<dbReference type="CDD" id="cd09341">
    <property type="entry name" value="LIM2_Testin_like"/>
    <property type="match status" value="1"/>
</dbReference>
<feature type="non-terminal residue" evidence="8">
    <location>
        <position position="503"/>
    </location>
</feature>
<feature type="domain" description="PET" evidence="7">
    <location>
        <begin position="1"/>
        <end position="107"/>
    </location>
</feature>
<dbReference type="PROSITE" id="PS50023">
    <property type="entry name" value="LIM_DOMAIN_2"/>
    <property type="match status" value="2"/>
</dbReference>
<dbReference type="InterPro" id="IPR001781">
    <property type="entry name" value="Znf_LIM"/>
</dbReference>
<gene>
    <name evidence="8" type="primary">prickle3-a</name>
    <name evidence="8" type="ORF">Bhyg_15412</name>
</gene>
<keyword evidence="2" id="KW-0677">Repeat</keyword>
<dbReference type="OrthoDB" id="10069167at2759"/>
<dbReference type="FunFam" id="2.10.110.10:FF:000005">
    <property type="entry name" value="Testin isoform 1"/>
    <property type="match status" value="1"/>
</dbReference>
<name>A0A9Q0MUQ3_9DIPT</name>
<keyword evidence="3 5" id="KW-0862">Zinc</keyword>
<proteinExistence type="predicted"/>
<dbReference type="EMBL" id="WJQU01000004">
    <property type="protein sequence ID" value="KAJ6636817.1"/>
    <property type="molecule type" value="Genomic_DNA"/>
</dbReference>
<evidence type="ECO:0000259" key="6">
    <source>
        <dbReference type="PROSITE" id="PS50023"/>
    </source>
</evidence>
<evidence type="ECO:0000256" key="1">
    <source>
        <dbReference type="ARBA" id="ARBA00022723"/>
    </source>
</evidence>
<feature type="domain" description="LIM zinc-binding" evidence="6">
    <location>
        <begin position="380"/>
        <end position="442"/>
    </location>
</feature>
<keyword evidence="4 5" id="KW-0440">LIM domain</keyword>
<sequence length="503" mass="57442">AKISRIAEEPVQLDWIPPNICNDNELVTDYMSQLEYVNVPVSGSEAALKRKQQLQFQVPKHDLDSSYCDNLTESEVHQLEKYADKIKEKCVGQGDVVRLVEVPSLHISPLKPTDEDNFISFIFKQTPLPAQIVIDRILFSVVDQVQSVMGNSRNIQDNLQVCAPLEQVLRFSPQHKIFEINANPETVLSSVVFGKVYDRIISELITKNIFFASESTVGQIQRMRAEYWNDREFRDDVDKRLEEIFGGKSAGPNTSNLKTANNNIRELNSSLENYSSQRQSNDSSNNFNRKLTEKLSNIRVTQPQNVKPTNDNQTSCQKCRINIKVGTVVVKAARAGANAVWHPQCFTCNTCNELLADLVYFYHESNIYCARDLATILKIPRCKACDELIFTKKYTAAEGFQFHIKHFCCYQCDLPLAGKEYIPCEETNNPCCLVCYDHHYGKKCKRCSLTIKPTEKGVSWDQTNWHQDCFRCVALNVLGPKNNKRYSSRYFGEMLVVIVTIEL</sequence>
<dbReference type="CDD" id="cd09340">
    <property type="entry name" value="LIM1_Testin_like"/>
    <property type="match status" value="1"/>
</dbReference>
<dbReference type="PROSITE" id="PS51303">
    <property type="entry name" value="PET"/>
    <property type="match status" value="1"/>
</dbReference>
<protein>
    <submittedName>
        <fullName evidence="8">Prickle planar cell polarity protein 3-A</fullName>
    </submittedName>
</protein>
<dbReference type="PROSITE" id="PS00478">
    <property type="entry name" value="LIM_DOMAIN_1"/>
    <property type="match status" value="2"/>
</dbReference>
<evidence type="ECO:0000256" key="3">
    <source>
        <dbReference type="ARBA" id="ARBA00022833"/>
    </source>
</evidence>
<evidence type="ECO:0000256" key="5">
    <source>
        <dbReference type="PROSITE-ProRule" id="PRU00125"/>
    </source>
</evidence>
<dbReference type="PANTHER" id="PTHR24211">
    <property type="entry name" value="LIM DOMAIN-CONTAINING PROTEIN"/>
    <property type="match status" value="1"/>
</dbReference>
<reference evidence="8" key="1">
    <citation type="submission" date="2022-07" db="EMBL/GenBank/DDBJ databases">
        <authorList>
            <person name="Trinca V."/>
            <person name="Uliana J.V.C."/>
            <person name="Torres T.T."/>
            <person name="Ward R.J."/>
            <person name="Monesi N."/>
        </authorList>
    </citation>
    <scope>NUCLEOTIDE SEQUENCE</scope>
    <source>
        <strain evidence="8">HSMRA1968</strain>
        <tissue evidence="8">Whole embryos</tissue>
    </source>
</reference>
<evidence type="ECO:0000256" key="2">
    <source>
        <dbReference type="ARBA" id="ARBA00022737"/>
    </source>
</evidence>
<organism evidence="8 9">
    <name type="scientific">Pseudolycoriella hygida</name>
    <dbReference type="NCBI Taxonomy" id="35572"/>
    <lineage>
        <taxon>Eukaryota</taxon>
        <taxon>Metazoa</taxon>
        <taxon>Ecdysozoa</taxon>
        <taxon>Arthropoda</taxon>
        <taxon>Hexapoda</taxon>
        <taxon>Insecta</taxon>
        <taxon>Pterygota</taxon>
        <taxon>Neoptera</taxon>
        <taxon>Endopterygota</taxon>
        <taxon>Diptera</taxon>
        <taxon>Nematocera</taxon>
        <taxon>Sciaroidea</taxon>
        <taxon>Sciaridae</taxon>
        <taxon>Pseudolycoriella</taxon>
    </lineage>
</organism>
<dbReference type="InterPro" id="IPR010442">
    <property type="entry name" value="PET_domain"/>
</dbReference>
<evidence type="ECO:0000313" key="8">
    <source>
        <dbReference type="EMBL" id="KAJ6636817.1"/>
    </source>
</evidence>
<feature type="domain" description="LIM zinc-binding" evidence="6">
    <location>
        <begin position="314"/>
        <end position="379"/>
    </location>
</feature>
<accession>A0A9Q0MUQ3</accession>
<dbReference type="GO" id="GO:0008270">
    <property type="term" value="F:zinc ion binding"/>
    <property type="evidence" value="ECO:0007669"/>
    <property type="project" value="InterPro"/>
</dbReference>
<dbReference type="Proteomes" id="UP001151699">
    <property type="component" value="Chromosome C"/>
</dbReference>
<evidence type="ECO:0000313" key="9">
    <source>
        <dbReference type="Proteomes" id="UP001151699"/>
    </source>
</evidence>
<evidence type="ECO:0000256" key="4">
    <source>
        <dbReference type="ARBA" id="ARBA00023038"/>
    </source>
</evidence>
<evidence type="ECO:0000259" key="7">
    <source>
        <dbReference type="PROSITE" id="PS51303"/>
    </source>
</evidence>
<dbReference type="SMART" id="SM00132">
    <property type="entry name" value="LIM"/>
    <property type="match status" value="3"/>
</dbReference>
<dbReference type="InterPro" id="IPR047120">
    <property type="entry name" value="Pk/Esn/Tes"/>
</dbReference>
<comment type="caution">
    <text evidence="8">The sequence shown here is derived from an EMBL/GenBank/DDBJ whole genome shotgun (WGS) entry which is preliminary data.</text>
</comment>
<keyword evidence="9" id="KW-1185">Reference proteome</keyword>